<dbReference type="GO" id="GO:0004567">
    <property type="term" value="F:beta-mannosidase activity"/>
    <property type="evidence" value="ECO:0007669"/>
    <property type="project" value="UniProtKB-EC"/>
</dbReference>
<keyword evidence="7" id="KW-1185">Reference proteome</keyword>
<reference evidence="6" key="1">
    <citation type="submission" date="2020-11" db="EMBL/GenBank/DDBJ databases">
        <title>Bacterial whole genome sequence for Caenimonas sp. DR4.4.</title>
        <authorList>
            <person name="Le V."/>
            <person name="Ko S.-R."/>
            <person name="Ahn C.-Y."/>
            <person name="Oh H.-M."/>
        </authorList>
    </citation>
    <scope>NUCLEOTIDE SEQUENCE</scope>
    <source>
        <strain evidence="6">DR4.4</strain>
    </source>
</reference>
<accession>A0A931H4H6</accession>
<dbReference type="Pfam" id="PF22666">
    <property type="entry name" value="Glyco_hydro_2_N2"/>
    <property type="match status" value="1"/>
</dbReference>
<dbReference type="Gene3D" id="2.60.40.10">
    <property type="entry name" value="Immunoglobulins"/>
    <property type="match status" value="1"/>
</dbReference>
<dbReference type="InterPro" id="IPR050887">
    <property type="entry name" value="Beta-mannosidase_GH2"/>
</dbReference>
<feature type="domain" description="Beta-mannosidase-like galactose-binding" evidence="5">
    <location>
        <begin position="26"/>
        <end position="147"/>
    </location>
</feature>
<name>A0A931H4H6_9BURK</name>
<dbReference type="InterPro" id="IPR054593">
    <property type="entry name" value="Beta-mannosidase-like_N2"/>
</dbReference>
<dbReference type="EMBL" id="JADWYS010000001">
    <property type="protein sequence ID" value="MBG9388305.1"/>
    <property type="molecule type" value="Genomic_DNA"/>
</dbReference>
<comment type="catalytic activity">
    <reaction evidence="1">
        <text>Hydrolysis of terminal, non-reducing beta-D-mannose residues in beta-D-mannosides.</text>
        <dbReference type="EC" id="3.2.1.25"/>
    </reaction>
</comment>
<evidence type="ECO:0000256" key="4">
    <source>
        <dbReference type="ARBA" id="ARBA00023295"/>
    </source>
</evidence>
<evidence type="ECO:0000259" key="5">
    <source>
        <dbReference type="Pfam" id="PF22666"/>
    </source>
</evidence>
<dbReference type="InterPro" id="IPR008979">
    <property type="entry name" value="Galactose-bd-like_sf"/>
</dbReference>
<dbReference type="PANTHER" id="PTHR43730">
    <property type="entry name" value="BETA-MANNOSIDASE"/>
    <property type="match status" value="1"/>
</dbReference>
<evidence type="ECO:0000313" key="6">
    <source>
        <dbReference type="EMBL" id="MBG9388305.1"/>
    </source>
</evidence>
<dbReference type="InterPro" id="IPR036156">
    <property type="entry name" value="Beta-gal/glucu_dom_sf"/>
</dbReference>
<dbReference type="SUPFAM" id="SSF51445">
    <property type="entry name" value="(Trans)glycosidases"/>
    <property type="match status" value="1"/>
</dbReference>
<keyword evidence="4" id="KW-0326">Glycosidase</keyword>
<dbReference type="Gene3D" id="3.20.20.80">
    <property type="entry name" value="Glycosidases"/>
    <property type="match status" value="1"/>
</dbReference>
<sequence>MPRALPVAAALRERGEWSVDDAPAAFDDRTYWYRLVFHHTGAAGESTVLRFDGLATFARIWLNGEALGQSDNMFAASDFEVGPVLREGVNELMLCFDALGPQLTRRRPRPRWRVPMLQAQQLRWLRATLLGRTPGWSPPAPAVGPWRDIWLLPRDAAALARCSLEVAWDGSDGTVRCDLGNDGVFALPLTFTVEGHGMTVSAAMEAAGDATLSTQLRVPGARPWWPHTHGEPALYTATLADAKGVTLVKRRIGFRTVAIDTGEEGFELRVNGVAVFCRGAVWTPLDAVSLRAPAGDYAAAVSQLRAAGMNMLRVAGITVYEEDAFYDACDEQGVLVWQDFMFASMDYPAQDAAFAGSVEREAQQQLRRWGWRACLAVLCGNSEVEQQAAMWGALREQWRSPLFDGILPAACARHAPGVPYWPSSAHGGAVPFQADAGTTSYYGVGAYLRPLDDARRSGLRFATESLAFSNVPGDDAIARMPGGLGVRMHHPQWKARVPRDLGAGWDFEDVRDHYLRELAGVDPVRLRSTDPARYLALSRWVTGEVMAAAYSEWRRPASPCGGALVLMLRDLWAGAGWGVLDERGAPKPCWHALERVLQPRTVLLTDEGGNGLCAHAINDRPQALDAVLSVQAWQHGHVAVAQGRRELSLPPRGALSVPLLEMLDHFIDLSYAYRFGPPPCDVVAASLHDAQGVPIARALHFPAGVAPLLAQDPGLAATVRVLDARTAEVVVTAQRIALGVHFEAGAFRADREWVHVAPGEELAVVLRSAADAPLHCIVHALNAAAPVQPRR</sequence>
<evidence type="ECO:0000256" key="3">
    <source>
        <dbReference type="ARBA" id="ARBA00022801"/>
    </source>
</evidence>
<keyword evidence="3 6" id="KW-0378">Hydrolase</keyword>
<evidence type="ECO:0000256" key="2">
    <source>
        <dbReference type="ARBA" id="ARBA00012754"/>
    </source>
</evidence>
<dbReference type="Proteomes" id="UP000651050">
    <property type="component" value="Unassembled WGS sequence"/>
</dbReference>
<dbReference type="InterPro" id="IPR013783">
    <property type="entry name" value="Ig-like_fold"/>
</dbReference>
<gene>
    <name evidence="6" type="ORF">I5803_09750</name>
</gene>
<evidence type="ECO:0000256" key="1">
    <source>
        <dbReference type="ARBA" id="ARBA00000829"/>
    </source>
</evidence>
<dbReference type="EC" id="3.2.1.25" evidence="2"/>
<dbReference type="PANTHER" id="PTHR43730:SF1">
    <property type="entry name" value="BETA-MANNOSIDASE"/>
    <property type="match status" value="1"/>
</dbReference>
<dbReference type="GO" id="GO:0006516">
    <property type="term" value="P:glycoprotein catabolic process"/>
    <property type="evidence" value="ECO:0007669"/>
    <property type="project" value="TreeGrafter"/>
</dbReference>
<proteinExistence type="predicted"/>
<dbReference type="SUPFAM" id="SSF49303">
    <property type="entry name" value="beta-Galactosidase/glucuronidase domain"/>
    <property type="match status" value="1"/>
</dbReference>
<evidence type="ECO:0000313" key="7">
    <source>
        <dbReference type="Proteomes" id="UP000651050"/>
    </source>
</evidence>
<comment type="caution">
    <text evidence="6">The sequence shown here is derived from an EMBL/GenBank/DDBJ whole genome shotgun (WGS) entry which is preliminary data.</text>
</comment>
<protein>
    <recommendedName>
        <fullName evidence="2">beta-mannosidase</fullName>
        <ecNumber evidence="2">3.2.1.25</ecNumber>
    </recommendedName>
</protein>
<dbReference type="AlphaFoldDB" id="A0A931H4H6"/>
<dbReference type="InterPro" id="IPR017853">
    <property type="entry name" value="GH"/>
</dbReference>
<dbReference type="Gene3D" id="2.60.120.260">
    <property type="entry name" value="Galactose-binding domain-like"/>
    <property type="match status" value="1"/>
</dbReference>
<dbReference type="RefSeq" id="WP_196986175.1">
    <property type="nucleotide sequence ID" value="NZ_JADWYS010000001.1"/>
</dbReference>
<dbReference type="SUPFAM" id="SSF49785">
    <property type="entry name" value="Galactose-binding domain-like"/>
    <property type="match status" value="1"/>
</dbReference>
<organism evidence="6 7">
    <name type="scientific">Caenimonas aquaedulcis</name>
    <dbReference type="NCBI Taxonomy" id="2793270"/>
    <lineage>
        <taxon>Bacteria</taxon>
        <taxon>Pseudomonadati</taxon>
        <taxon>Pseudomonadota</taxon>
        <taxon>Betaproteobacteria</taxon>
        <taxon>Burkholderiales</taxon>
        <taxon>Comamonadaceae</taxon>
        <taxon>Caenimonas</taxon>
    </lineage>
</organism>